<reference evidence="1 2" key="1">
    <citation type="submission" date="2016-03" db="EMBL/GenBank/DDBJ databases">
        <title>Choanephora cucurbitarum.</title>
        <authorList>
            <person name="Min B."/>
            <person name="Park H."/>
            <person name="Park J.-H."/>
            <person name="Shin H.-D."/>
            <person name="Choi I.-G."/>
        </authorList>
    </citation>
    <scope>NUCLEOTIDE SEQUENCE [LARGE SCALE GENOMIC DNA]</scope>
    <source>
        <strain evidence="1 2">KUS-F28377</strain>
    </source>
</reference>
<sequence>MPIATKYNTNECTGWCQLFVPKIRGNFKKLNEEHHTFLNNLMNDDLSINVEQAFEQLISRFDALQIGKSAVHNFITKNMGF</sequence>
<accession>A0A1C7NAD3</accession>
<gene>
    <name evidence="1" type="ORF">A0J61_05877</name>
</gene>
<evidence type="ECO:0000313" key="1">
    <source>
        <dbReference type="EMBL" id="OBZ86075.1"/>
    </source>
</evidence>
<dbReference type="OrthoDB" id="2285414at2759"/>
<proteinExistence type="predicted"/>
<organism evidence="1 2">
    <name type="scientific">Choanephora cucurbitarum</name>
    <dbReference type="NCBI Taxonomy" id="101091"/>
    <lineage>
        <taxon>Eukaryota</taxon>
        <taxon>Fungi</taxon>
        <taxon>Fungi incertae sedis</taxon>
        <taxon>Mucoromycota</taxon>
        <taxon>Mucoromycotina</taxon>
        <taxon>Mucoromycetes</taxon>
        <taxon>Mucorales</taxon>
        <taxon>Mucorineae</taxon>
        <taxon>Choanephoraceae</taxon>
        <taxon>Choanephoroideae</taxon>
        <taxon>Choanephora</taxon>
    </lineage>
</organism>
<protein>
    <submittedName>
        <fullName evidence="1">Uncharacterized protein</fullName>
    </submittedName>
</protein>
<name>A0A1C7NAD3_9FUNG</name>
<comment type="caution">
    <text evidence="1">The sequence shown here is derived from an EMBL/GenBank/DDBJ whole genome shotgun (WGS) entry which is preliminary data.</text>
</comment>
<dbReference type="EMBL" id="LUGH01000331">
    <property type="protein sequence ID" value="OBZ86075.1"/>
    <property type="molecule type" value="Genomic_DNA"/>
</dbReference>
<dbReference type="AlphaFoldDB" id="A0A1C7NAD3"/>
<dbReference type="Proteomes" id="UP000093000">
    <property type="component" value="Unassembled WGS sequence"/>
</dbReference>
<dbReference type="InParanoid" id="A0A1C7NAD3"/>
<keyword evidence="2" id="KW-1185">Reference proteome</keyword>
<evidence type="ECO:0000313" key="2">
    <source>
        <dbReference type="Proteomes" id="UP000093000"/>
    </source>
</evidence>